<feature type="transmembrane region" description="Helical" evidence="1">
    <location>
        <begin position="76"/>
        <end position="97"/>
    </location>
</feature>
<accession>A0A1Y6K324</accession>
<evidence type="ECO:0000313" key="3">
    <source>
        <dbReference type="EMBL" id="SMX54061.1"/>
    </source>
</evidence>
<organism evidence="3 4">
    <name type="scientific">Candidatus Brevifilum fermentans</name>
    <dbReference type="NCBI Taxonomy" id="1986204"/>
    <lineage>
        <taxon>Bacteria</taxon>
        <taxon>Bacillati</taxon>
        <taxon>Chloroflexota</taxon>
        <taxon>Anaerolineae</taxon>
        <taxon>Anaerolineales</taxon>
        <taxon>Anaerolineaceae</taxon>
        <taxon>Candidatus Brevifilum</taxon>
    </lineage>
</organism>
<keyword evidence="1" id="KW-1133">Transmembrane helix</keyword>
<dbReference type="KEGG" id="abat:CFX1CAM_0996"/>
<dbReference type="OrthoDB" id="165288at2"/>
<evidence type="ECO:0000259" key="2">
    <source>
        <dbReference type="Pfam" id="PF22746"/>
    </source>
</evidence>
<evidence type="ECO:0000256" key="1">
    <source>
        <dbReference type="SAM" id="Phobius"/>
    </source>
</evidence>
<dbReference type="AlphaFoldDB" id="A0A1Y6K324"/>
<keyword evidence="4" id="KW-1185">Reference proteome</keyword>
<evidence type="ECO:0000313" key="4">
    <source>
        <dbReference type="Proteomes" id="UP000195514"/>
    </source>
</evidence>
<gene>
    <name evidence="3" type="ORF">CFX1CAM_0996</name>
</gene>
<dbReference type="RefSeq" id="WP_087861942.1">
    <property type="nucleotide sequence ID" value="NZ_LT859958.1"/>
</dbReference>
<dbReference type="Pfam" id="PF22746">
    <property type="entry name" value="SHOCT-like_DUF2089-C"/>
    <property type="match status" value="1"/>
</dbReference>
<proteinExistence type="predicted"/>
<feature type="domain" description="YvlB/LiaX N-terminal" evidence="2">
    <location>
        <begin position="6"/>
        <end position="33"/>
    </location>
</feature>
<reference evidence="4" key="1">
    <citation type="submission" date="2017-05" db="EMBL/GenBank/DDBJ databases">
        <authorList>
            <person name="Kirkegaard R."/>
            <person name="Mcilroy J S."/>
        </authorList>
    </citation>
    <scope>NUCLEOTIDE SEQUENCE [LARGE SCALE GENOMIC DNA]</scope>
</reference>
<dbReference type="Proteomes" id="UP000195514">
    <property type="component" value="Chromosome I"/>
</dbReference>
<protein>
    <recommendedName>
        <fullName evidence="2">YvlB/LiaX N-terminal domain-containing protein</fullName>
    </recommendedName>
</protein>
<keyword evidence="1" id="KW-0472">Membrane</keyword>
<keyword evidence="1" id="KW-0812">Transmembrane</keyword>
<sequence>MDQAERKILDMIEQGVLTAEEGLRLIDAMNVGKSEDDDGYNLSPEEVMVSADDIVETSKSRISTKELERMKQLKRWWVFPFAIGLLITTLGALWMFAGYSRSGFGWGFWLSWIPFIIGIFMLAFSFQASRGVWLHVRIKQKRGESPPRISISFPLPLSLTQRLINALSHKIPGLDDLPLGDVSELLERISPEEPFYVHVKDKDNGERVEVFIG</sequence>
<dbReference type="EMBL" id="LT859958">
    <property type="protein sequence ID" value="SMX54061.1"/>
    <property type="molecule type" value="Genomic_DNA"/>
</dbReference>
<dbReference type="InterPro" id="IPR053959">
    <property type="entry name" value="YvlB/LiaX_N"/>
</dbReference>
<feature type="transmembrane region" description="Helical" evidence="1">
    <location>
        <begin position="109"/>
        <end position="133"/>
    </location>
</feature>
<name>A0A1Y6K324_9CHLR</name>